<proteinExistence type="inferred from homology"/>
<evidence type="ECO:0000256" key="3">
    <source>
        <dbReference type="ARBA" id="ARBA00022452"/>
    </source>
</evidence>
<evidence type="ECO:0000256" key="6">
    <source>
        <dbReference type="ARBA" id="ARBA00023077"/>
    </source>
</evidence>
<dbReference type="Gene3D" id="2.40.170.20">
    <property type="entry name" value="TonB-dependent receptor, beta-barrel domain"/>
    <property type="match status" value="1"/>
</dbReference>
<dbReference type="PANTHER" id="PTHR30069:SF29">
    <property type="entry name" value="HEMOGLOBIN AND HEMOGLOBIN-HAPTOGLOBIN-BINDING PROTEIN 1-RELATED"/>
    <property type="match status" value="1"/>
</dbReference>
<dbReference type="CDD" id="cd01347">
    <property type="entry name" value="ligand_gated_channel"/>
    <property type="match status" value="1"/>
</dbReference>
<dbReference type="InterPro" id="IPR039426">
    <property type="entry name" value="TonB-dep_rcpt-like"/>
</dbReference>
<dbReference type="Gene3D" id="2.170.130.10">
    <property type="entry name" value="TonB-dependent receptor, plug domain"/>
    <property type="match status" value="1"/>
</dbReference>
<evidence type="ECO:0000313" key="16">
    <source>
        <dbReference type="Proteomes" id="UP001597314"/>
    </source>
</evidence>
<evidence type="ECO:0000256" key="7">
    <source>
        <dbReference type="ARBA" id="ARBA00023136"/>
    </source>
</evidence>
<feature type="region of interest" description="Disordered" evidence="12">
    <location>
        <begin position="547"/>
        <end position="566"/>
    </location>
</feature>
<dbReference type="PROSITE" id="PS52016">
    <property type="entry name" value="TONB_DEPENDENT_REC_3"/>
    <property type="match status" value="1"/>
</dbReference>
<reference evidence="16" key="1">
    <citation type="journal article" date="2019" name="Int. J. Syst. Evol. Microbiol.">
        <title>The Global Catalogue of Microorganisms (GCM) 10K type strain sequencing project: providing services to taxonomists for standard genome sequencing and annotation.</title>
        <authorList>
            <consortium name="The Broad Institute Genomics Platform"/>
            <consortium name="The Broad Institute Genome Sequencing Center for Infectious Disease"/>
            <person name="Wu L."/>
            <person name="Ma J."/>
        </authorList>
    </citation>
    <scope>NUCLEOTIDE SEQUENCE [LARGE SCALE GENOMIC DNA]</scope>
    <source>
        <strain evidence="16">CGMCC 1.6774</strain>
    </source>
</reference>
<dbReference type="InterPro" id="IPR000531">
    <property type="entry name" value="Beta-barrel_TonB"/>
</dbReference>
<name>A0ABW5AGP8_9BRAD</name>
<evidence type="ECO:0000256" key="12">
    <source>
        <dbReference type="SAM" id="MobiDB-lite"/>
    </source>
</evidence>
<keyword evidence="2 10" id="KW-0813">Transport</keyword>
<feature type="domain" description="TonB-dependent receptor plug" evidence="14">
    <location>
        <begin position="99"/>
        <end position="209"/>
    </location>
</feature>
<keyword evidence="6 11" id="KW-0798">TonB box</keyword>
<dbReference type="SUPFAM" id="SSF56935">
    <property type="entry name" value="Porins"/>
    <property type="match status" value="1"/>
</dbReference>
<dbReference type="InterPro" id="IPR012910">
    <property type="entry name" value="Plug_dom"/>
</dbReference>
<evidence type="ECO:0000256" key="10">
    <source>
        <dbReference type="PROSITE-ProRule" id="PRU01360"/>
    </source>
</evidence>
<keyword evidence="3 10" id="KW-1134">Transmembrane beta strand</keyword>
<keyword evidence="4 10" id="KW-0812">Transmembrane</keyword>
<dbReference type="InterPro" id="IPR037066">
    <property type="entry name" value="Plug_dom_sf"/>
</dbReference>
<sequence length="764" mass="81696">MSVVSITRSPTTVPAHSLPMIPHAPAPLAGRARPRAALSAAVSALAVTAALGLAPTDAPAQSAAPGATVTLDELVVEAAGGQPGAPATTTEAEARRRLAATPGGTAVVDQRQLEARSDVSIADSLNIVPGVIANSFLGGNDQPKIHIRGSGQQTNPTERGLLILQDGLPLNRADGSYIVGLIDPRMADFFEVYRGYTANRLGATVLGGAINFVSPTGSGSPGAQLSVEGGSYGYVRTQVQGGDRKGDYDAFVQYSYDQRDGYRTWNGSDRTIFSANAGARINDTIATRVFVGYTDLGFEIAGPLSWNRMKADPTQAAPGPITVNGVATEPGPNALRDKPRRDTEQARIGSRTTATYGEHVFDLALGYTYTDDTFRFPVGTGYRITDGGDFTTSARYAYRPDKTAALPLFETTAMYVVGSADRTWANNYRSARTTTFGANELEAQTLSVWSGFNVPVGAVTISPALSYMMATRDNTDTFGAARRPTINAVSGATGSVAATNTSFSRSYDAFNPSLAFLYDLAPGNVVFAAVSRTYEAPTFDDLLEATGGTPNTSPTGFATPDLKGQSSITAETGTRGTFDRFAWDVVTYYSWIEDELIRTTNISGALSTVNADKTRHFGVELGGRVRLTDALTARVTYTFQDFRFWNDPLYGDNRIAGAPRHVFLGALRYTINPQLWVEGEIQWVPDDVPVDNANTLFSEAFATVNMRAHYKYDARWSGYAEVRNLFDANYAASTLTIGRATRADQAAFLPGDGRAVYGGLKARF</sequence>
<gene>
    <name evidence="15" type="ORF">ACFSOX_04290</name>
</gene>
<comment type="caution">
    <text evidence="15">The sequence shown here is derived from an EMBL/GenBank/DDBJ whole genome shotgun (WGS) entry which is preliminary data.</text>
</comment>
<dbReference type="PANTHER" id="PTHR30069">
    <property type="entry name" value="TONB-DEPENDENT OUTER MEMBRANE RECEPTOR"/>
    <property type="match status" value="1"/>
</dbReference>
<evidence type="ECO:0000256" key="4">
    <source>
        <dbReference type="ARBA" id="ARBA00022692"/>
    </source>
</evidence>
<keyword evidence="7 10" id="KW-0472">Membrane</keyword>
<evidence type="ECO:0000256" key="1">
    <source>
        <dbReference type="ARBA" id="ARBA00004571"/>
    </source>
</evidence>
<dbReference type="RefSeq" id="WP_378476547.1">
    <property type="nucleotide sequence ID" value="NZ_JBHUIW010000003.1"/>
</dbReference>
<comment type="similarity">
    <text evidence="10 11">Belongs to the TonB-dependent receptor family.</text>
</comment>
<dbReference type="Proteomes" id="UP001597314">
    <property type="component" value="Unassembled WGS sequence"/>
</dbReference>
<protein>
    <submittedName>
        <fullName evidence="15">TonB-dependent receptor family protein</fullName>
    </submittedName>
</protein>
<dbReference type="Pfam" id="PF00593">
    <property type="entry name" value="TonB_dep_Rec_b-barrel"/>
    <property type="match status" value="1"/>
</dbReference>
<evidence type="ECO:0000259" key="14">
    <source>
        <dbReference type="Pfam" id="PF07715"/>
    </source>
</evidence>
<evidence type="ECO:0000256" key="8">
    <source>
        <dbReference type="ARBA" id="ARBA00023170"/>
    </source>
</evidence>
<evidence type="ECO:0000256" key="5">
    <source>
        <dbReference type="ARBA" id="ARBA00022729"/>
    </source>
</evidence>
<keyword evidence="16" id="KW-1185">Reference proteome</keyword>
<organism evidence="15 16">
    <name type="scientific">Rhodoplanes azumiensis</name>
    <dbReference type="NCBI Taxonomy" id="1897628"/>
    <lineage>
        <taxon>Bacteria</taxon>
        <taxon>Pseudomonadati</taxon>
        <taxon>Pseudomonadota</taxon>
        <taxon>Alphaproteobacteria</taxon>
        <taxon>Hyphomicrobiales</taxon>
        <taxon>Nitrobacteraceae</taxon>
        <taxon>Rhodoplanes</taxon>
    </lineage>
</organism>
<accession>A0ABW5AGP8</accession>
<dbReference type="Pfam" id="PF07715">
    <property type="entry name" value="Plug"/>
    <property type="match status" value="1"/>
</dbReference>
<keyword evidence="9 10" id="KW-0998">Cell outer membrane</keyword>
<dbReference type="InterPro" id="IPR036942">
    <property type="entry name" value="Beta-barrel_TonB_sf"/>
</dbReference>
<dbReference type="EMBL" id="JBHUIW010000003">
    <property type="protein sequence ID" value="MFD2181361.1"/>
    <property type="molecule type" value="Genomic_DNA"/>
</dbReference>
<evidence type="ECO:0000256" key="2">
    <source>
        <dbReference type="ARBA" id="ARBA00022448"/>
    </source>
</evidence>
<comment type="subcellular location">
    <subcellularLocation>
        <location evidence="1 10">Cell outer membrane</location>
        <topology evidence="1 10">Multi-pass membrane protein</topology>
    </subcellularLocation>
</comment>
<keyword evidence="8 15" id="KW-0675">Receptor</keyword>
<keyword evidence="5" id="KW-0732">Signal</keyword>
<feature type="domain" description="TonB-dependent receptor-like beta-barrel" evidence="13">
    <location>
        <begin position="231"/>
        <end position="725"/>
    </location>
</feature>
<evidence type="ECO:0000259" key="13">
    <source>
        <dbReference type="Pfam" id="PF00593"/>
    </source>
</evidence>
<evidence type="ECO:0000313" key="15">
    <source>
        <dbReference type="EMBL" id="MFD2181361.1"/>
    </source>
</evidence>
<evidence type="ECO:0000256" key="9">
    <source>
        <dbReference type="ARBA" id="ARBA00023237"/>
    </source>
</evidence>
<evidence type="ECO:0000256" key="11">
    <source>
        <dbReference type="RuleBase" id="RU003357"/>
    </source>
</evidence>